<evidence type="ECO:0000313" key="2">
    <source>
        <dbReference type="EMBL" id="SAI66184.1"/>
    </source>
</evidence>
<dbReference type="EMBL" id="LT546645">
    <property type="protein sequence ID" value="SAI66184.1"/>
    <property type="molecule type" value="Genomic_DNA"/>
</dbReference>
<gene>
    <name evidence="2" type="ORF">SAMEA3906487_00136</name>
</gene>
<keyword evidence="3" id="KW-1185">Reference proteome</keyword>
<name>A0A157S6Z9_9BORD</name>
<protein>
    <submittedName>
        <fullName evidence="2">Uncharacterized protein</fullName>
    </submittedName>
</protein>
<evidence type="ECO:0000313" key="3">
    <source>
        <dbReference type="Proteomes" id="UP000076825"/>
    </source>
</evidence>
<feature type="compositionally biased region" description="Basic and acidic residues" evidence="1">
    <location>
        <begin position="15"/>
        <end position="24"/>
    </location>
</feature>
<feature type="compositionally biased region" description="Polar residues" evidence="1">
    <location>
        <begin position="57"/>
        <end position="66"/>
    </location>
</feature>
<evidence type="ECO:0000256" key="1">
    <source>
        <dbReference type="SAM" id="MobiDB-lite"/>
    </source>
</evidence>
<dbReference type="OrthoDB" id="8690251at2"/>
<dbReference type="PATRIC" id="fig|123899.6.peg.125"/>
<feature type="region of interest" description="Disordered" evidence="1">
    <location>
        <begin position="1"/>
        <end position="95"/>
    </location>
</feature>
<proteinExistence type="predicted"/>
<feature type="compositionally biased region" description="Basic and acidic residues" evidence="1">
    <location>
        <begin position="33"/>
        <end position="43"/>
    </location>
</feature>
<dbReference type="GeneID" id="56588442"/>
<dbReference type="AlphaFoldDB" id="A0A157S6Z9"/>
<dbReference type="STRING" id="123899.SAMEA3906487_00136"/>
<dbReference type="RefSeq" id="WP_063491376.1">
    <property type="nucleotide sequence ID" value="NZ_CP016340.1"/>
</dbReference>
<dbReference type="KEGG" id="btrm:SAMEA390648700136"/>
<sequence>MTRYIALERGQIPADDIKPGKRADSSPNRRVMRMIEKGEEFTFHGKPGKWMKKVDSSDQNSASGNETGRKPGRQASGQKSASENPTPVGAEQVLP</sequence>
<organism evidence="2 3">
    <name type="scientific">Bordetella trematum</name>
    <dbReference type="NCBI Taxonomy" id="123899"/>
    <lineage>
        <taxon>Bacteria</taxon>
        <taxon>Pseudomonadati</taxon>
        <taxon>Pseudomonadota</taxon>
        <taxon>Betaproteobacteria</taxon>
        <taxon>Burkholderiales</taxon>
        <taxon>Alcaligenaceae</taxon>
        <taxon>Bordetella</taxon>
    </lineage>
</organism>
<reference evidence="2 3" key="1">
    <citation type="submission" date="2016-04" db="EMBL/GenBank/DDBJ databases">
        <authorList>
            <consortium name="Pathogen Informatics"/>
        </authorList>
    </citation>
    <scope>NUCLEOTIDE SEQUENCE [LARGE SCALE GENOMIC DNA]</scope>
    <source>
        <strain evidence="2 3">H044680328</strain>
    </source>
</reference>
<dbReference type="Proteomes" id="UP000076825">
    <property type="component" value="Chromosome 1"/>
</dbReference>
<feature type="compositionally biased region" description="Polar residues" evidence="1">
    <location>
        <begin position="75"/>
        <end position="85"/>
    </location>
</feature>
<accession>A0A157S6Z9</accession>